<dbReference type="GO" id="GO:0043130">
    <property type="term" value="F:ubiquitin binding"/>
    <property type="evidence" value="ECO:0007669"/>
    <property type="project" value="TreeGrafter"/>
</dbReference>
<gene>
    <name evidence="3" type="ORF">MKW94_011844</name>
</gene>
<protein>
    <recommendedName>
        <fullName evidence="2">UBX domain-containing protein</fullName>
    </recommendedName>
</protein>
<dbReference type="PANTHER" id="PTHR23322:SF6">
    <property type="entry name" value="UBX DOMAIN-CONTAINING PROTEIN 7"/>
    <property type="match status" value="1"/>
</dbReference>
<feature type="compositionally biased region" description="Low complexity" evidence="1">
    <location>
        <begin position="18"/>
        <end position="29"/>
    </location>
</feature>
<evidence type="ECO:0000256" key="1">
    <source>
        <dbReference type="SAM" id="MobiDB-lite"/>
    </source>
</evidence>
<organism evidence="3 4">
    <name type="scientific">Papaver nudicaule</name>
    <name type="common">Iceland poppy</name>
    <dbReference type="NCBI Taxonomy" id="74823"/>
    <lineage>
        <taxon>Eukaryota</taxon>
        <taxon>Viridiplantae</taxon>
        <taxon>Streptophyta</taxon>
        <taxon>Embryophyta</taxon>
        <taxon>Tracheophyta</taxon>
        <taxon>Spermatophyta</taxon>
        <taxon>Magnoliopsida</taxon>
        <taxon>Ranunculales</taxon>
        <taxon>Papaveraceae</taxon>
        <taxon>Papaveroideae</taxon>
        <taxon>Papaver</taxon>
    </lineage>
</organism>
<evidence type="ECO:0000259" key="2">
    <source>
        <dbReference type="PROSITE" id="PS50033"/>
    </source>
</evidence>
<dbReference type="Pfam" id="PF00789">
    <property type="entry name" value="UBX"/>
    <property type="match status" value="1"/>
</dbReference>
<sequence>MDAGPEITKMDEKVLPASPEEPSTSSSKKLAYPDLPEEPKVDKALLCRVGVRLPDGRKLQRSFLKTDPIQLLWSFCSSQLDEAEKSRSLLLTQAVPGASKTLNYDSKQTFEESGLSNSMVSVTLD</sequence>
<dbReference type="GO" id="GO:0005634">
    <property type="term" value="C:nucleus"/>
    <property type="evidence" value="ECO:0007669"/>
    <property type="project" value="TreeGrafter"/>
</dbReference>
<dbReference type="Proteomes" id="UP001177140">
    <property type="component" value="Unassembled WGS sequence"/>
</dbReference>
<evidence type="ECO:0000313" key="4">
    <source>
        <dbReference type="Proteomes" id="UP001177140"/>
    </source>
</evidence>
<dbReference type="PROSITE" id="PS50033">
    <property type="entry name" value="UBX"/>
    <property type="match status" value="1"/>
</dbReference>
<dbReference type="AlphaFoldDB" id="A0AA42B4N6"/>
<keyword evidence="4" id="KW-1185">Reference proteome</keyword>
<feature type="region of interest" description="Disordered" evidence="1">
    <location>
        <begin position="1"/>
        <end position="34"/>
    </location>
</feature>
<comment type="caution">
    <text evidence="3">The sequence shown here is derived from an EMBL/GenBank/DDBJ whole genome shotgun (WGS) entry which is preliminary data.</text>
</comment>
<evidence type="ECO:0000313" key="3">
    <source>
        <dbReference type="EMBL" id="MCL7051300.1"/>
    </source>
</evidence>
<accession>A0AA42B4N6</accession>
<name>A0AA42B4N6_PAPNU</name>
<dbReference type="SUPFAM" id="SSF54236">
    <property type="entry name" value="Ubiquitin-like"/>
    <property type="match status" value="1"/>
</dbReference>
<dbReference type="EMBL" id="JAJJMA010337049">
    <property type="protein sequence ID" value="MCL7051300.1"/>
    <property type="molecule type" value="Genomic_DNA"/>
</dbReference>
<proteinExistence type="predicted"/>
<reference evidence="3" key="1">
    <citation type="submission" date="2022-03" db="EMBL/GenBank/DDBJ databases">
        <title>A functionally conserved STORR gene fusion in Papaver species that diverged 16.8 million years ago.</title>
        <authorList>
            <person name="Catania T."/>
        </authorList>
    </citation>
    <scope>NUCLEOTIDE SEQUENCE</scope>
    <source>
        <strain evidence="3">S-191538</strain>
    </source>
</reference>
<dbReference type="InterPro" id="IPR050730">
    <property type="entry name" value="UBX_domain-protein"/>
</dbReference>
<dbReference type="GO" id="GO:0043161">
    <property type="term" value="P:proteasome-mediated ubiquitin-dependent protein catabolic process"/>
    <property type="evidence" value="ECO:0007669"/>
    <property type="project" value="TreeGrafter"/>
</dbReference>
<dbReference type="Gene3D" id="3.10.20.90">
    <property type="entry name" value="Phosphatidylinositol 3-kinase Catalytic Subunit, Chain A, domain 1"/>
    <property type="match status" value="1"/>
</dbReference>
<dbReference type="InterPro" id="IPR029071">
    <property type="entry name" value="Ubiquitin-like_domsf"/>
</dbReference>
<feature type="domain" description="UBX" evidence="2">
    <location>
        <begin position="42"/>
        <end position="123"/>
    </location>
</feature>
<dbReference type="CDD" id="cd01767">
    <property type="entry name" value="UBX"/>
    <property type="match status" value="1"/>
</dbReference>
<dbReference type="PANTHER" id="PTHR23322">
    <property type="entry name" value="FAS-ASSOCIATED PROTEIN"/>
    <property type="match status" value="1"/>
</dbReference>
<dbReference type="InterPro" id="IPR001012">
    <property type="entry name" value="UBX_dom"/>
</dbReference>